<keyword evidence="3" id="KW-1185">Reference proteome</keyword>
<dbReference type="InterPro" id="IPR034660">
    <property type="entry name" value="DinB/YfiT-like"/>
</dbReference>
<accession>A0A543IKY7</accession>
<dbReference type="GO" id="GO:0046872">
    <property type="term" value="F:metal ion binding"/>
    <property type="evidence" value="ECO:0007669"/>
    <property type="project" value="InterPro"/>
</dbReference>
<name>A0A543IKY7_9ACTN</name>
<protein>
    <submittedName>
        <fullName evidence="2">Uncharacterized protein (TIGR03086 family)</fullName>
    </submittedName>
</protein>
<dbReference type="Proteomes" id="UP000316706">
    <property type="component" value="Unassembled WGS sequence"/>
</dbReference>
<evidence type="ECO:0000313" key="3">
    <source>
        <dbReference type="Proteomes" id="UP000316706"/>
    </source>
</evidence>
<dbReference type="SUPFAM" id="SSF109854">
    <property type="entry name" value="DinB/YfiT-like putative metalloenzymes"/>
    <property type="match status" value="1"/>
</dbReference>
<dbReference type="AlphaFoldDB" id="A0A543IKY7"/>
<gene>
    <name evidence="2" type="ORF">FHX41_5006</name>
</gene>
<evidence type="ECO:0000259" key="1">
    <source>
        <dbReference type="Pfam" id="PF11716"/>
    </source>
</evidence>
<feature type="domain" description="Mycothiol-dependent maleylpyruvate isomerase metal-binding" evidence="1">
    <location>
        <begin position="27"/>
        <end position="137"/>
    </location>
</feature>
<dbReference type="OrthoDB" id="5185819at2"/>
<comment type="caution">
    <text evidence="2">The sequence shown here is derived from an EMBL/GenBank/DDBJ whole genome shotgun (WGS) entry which is preliminary data.</text>
</comment>
<sequence length="195" mass="20327">MGTPMHERARVPCPGLRGRGLLERAVGFALASVQAVTPEMMPRRTPCASWDLEMLLLHLHDSLTALHEGAASGRVALERPPPGGDGDPVSSVRVSAVRLLRATGAPARVEVGDRGLGHDLMAAAGAVEVAVHGWDVAQASGERRPVPAGLADDLLKVCPLVLPEPRGALFADPVDAAPDAPAGERLIALLGRRPL</sequence>
<proteinExistence type="predicted"/>
<dbReference type="EMBL" id="VFPO01000001">
    <property type="protein sequence ID" value="TQM71247.1"/>
    <property type="molecule type" value="Genomic_DNA"/>
</dbReference>
<evidence type="ECO:0000313" key="2">
    <source>
        <dbReference type="EMBL" id="TQM71247.1"/>
    </source>
</evidence>
<dbReference type="Pfam" id="PF11716">
    <property type="entry name" value="MDMPI_N"/>
    <property type="match status" value="1"/>
</dbReference>
<dbReference type="InterPro" id="IPR024344">
    <property type="entry name" value="MDMPI_metal-binding"/>
</dbReference>
<organism evidence="2 3">
    <name type="scientific">Actinomadura hallensis</name>
    <dbReference type="NCBI Taxonomy" id="337895"/>
    <lineage>
        <taxon>Bacteria</taxon>
        <taxon>Bacillati</taxon>
        <taxon>Actinomycetota</taxon>
        <taxon>Actinomycetes</taxon>
        <taxon>Streptosporangiales</taxon>
        <taxon>Thermomonosporaceae</taxon>
        <taxon>Actinomadura</taxon>
    </lineage>
</organism>
<reference evidence="2 3" key="1">
    <citation type="submission" date="2019-06" db="EMBL/GenBank/DDBJ databases">
        <title>Sequencing the genomes of 1000 actinobacteria strains.</title>
        <authorList>
            <person name="Klenk H.-P."/>
        </authorList>
    </citation>
    <scope>NUCLEOTIDE SEQUENCE [LARGE SCALE GENOMIC DNA]</scope>
    <source>
        <strain evidence="2 3">DSM 45043</strain>
    </source>
</reference>